<protein>
    <submittedName>
        <fullName evidence="1">Uncharacterized protein</fullName>
    </submittedName>
</protein>
<name>A0ABS9WBH3_9PROT</name>
<comment type="caution">
    <text evidence="1">The sequence shown here is derived from an EMBL/GenBank/DDBJ whole genome shotgun (WGS) entry which is preliminary data.</text>
</comment>
<keyword evidence="2" id="KW-1185">Reference proteome</keyword>
<reference evidence="1 2" key="1">
    <citation type="submission" date="2022-03" db="EMBL/GenBank/DDBJ databases">
        <title>Complete genome analysis of Roseomonas KG 17.1 : a prolific producer of plant growth promoters.</title>
        <authorList>
            <person name="Saadouli I."/>
            <person name="Najjari A."/>
            <person name="Mosbah A."/>
            <person name="Ouzari H.I."/>
        </authorList>
    </citation>
    <scope>NUCLEOTIDE SEQUENCE [LARGE SCALE GENOMIC DNA]</scope>
    <source>
        <strain evidence="1 2">KG17-1</strain>
    </source>
</reference>
<gene>
    <name evidence="1" type="ORF">MON41_19980</name>
</gene>
<evidence type="ECO:0000313" key="1">
    <source>
        <dbReference type="EMBL" id="MCI0755949.1"/>
    </source>
</evidence>
<proteinExistence type="predicted"/>
<dbReference type="RefSeq" id="WP_241793710.1">
    <property type="nucleotide sequence ID" value="NZ_JALBUU010000079.1"/>
</dbReference>
<accession>A0ABS9WBH3</accession>
<evidence type="ECO:0000313" key="2">
    <source>
        <dbReference type="Proteomes" id="UP001201985"/>
    </source>
</evidence>
<sequence>MTPPSETGAPFRLEGSQFQQLILRCQQDCTVDDVASAHVLGIQVGEQAIQGRFRAGDTIAIPVRYLPLVELPATIRLRSASGCVDEDASLVVKSAGAAEQLVGPGEVRVEQFDFNQGMLRGFAVNRVNGLHNPVMFLRINGVFTRQVAVDRPRLLDDGGCSFSFAAQLYLSDFSSNGFQADLHALGQEAPVASFQYLRDRGDSLARQVLELEAKLAQVQQMASLQVATLSADFRQQLGAQQQRIDAFIDYASCLLFDQVASDALAGADAAALEPDPAMRQKINSFRTLIASATPEAGIAAASSPGGGAQPPRALKVGARSSRLNFGWYDAEGDAQGEFRWMGQSGMVLNPAPNRVLREVTIELRHLFKASKPMLRLFLDTREMEAVVLPGSAPNVSRITIAVPPEDLPREGFQTLRIDSFIAGRPADEEEGGNDQRLLSLAVSEVVFTYANGEDVVQTVAD</sequence>
<dbReference type="EMBL" id="JALBUU010000079">
    <property type="protein sequence ID" value="MCI0755949.1"/>
    <property type="molecule type" value="Genomic_DNA"/>
</dbReference>
<organism evidence="1 2">
    <name type="scientific">Teichococcus vastitatis</name>
    <dbReference type="NCBI Taxonomy" id="2307076"/>
    <lineage>
        <taxon>Bacteria</taxon>
        <taxon>Pseudomonadati</taxon>
        <taxon>Pseudomonadota</taxon>
        <taxon>Alphaproteobacteria</taxon>
        <taxon>Acetobacterales</taxon>
        <taxon>Roseomonadaceae</taxon>
        <taxon>Roseomonas</taxon>
    </lineage>
</organism>
<dbReference type="Proteomes" id="UP001201985">
    <property type="component" value="Unassembled WGS sequence"/>
</dbReference>